<accession>A0A840IFF9</accession>
<evidence type="ECO:0000313" key="4">
    <source>
        <dbReference type="Proteomes" id="UP000585272"/>
    </source>
</evidence>
<keyword evidence="2" id="KW-0732">Signal</keyword>
<comment type="caution">
    <text evidence="3">The sequence shown here is derived from an EMBL/GenBank/DDBJ whole genome shotgun (WGS) entry which is preliminary data.</text>
</comment>
<keyword evidence="4" id="KW-1185">Reference proteome</keyword>
<feature type="compositionally biased region" description="Pro residues" evidence="1">
    <location>
        <begin position="161"/>
        <end position="174"/>
    </location>
</feature>
<dbReference type="RefSeq" id="WP_183343310.1">
    <property type="nucleotide sequence ID" value="NZ_JACHNU010000004.1"/>
</dbReference>
<sequence length="437" mass="45405">MNSGTAGRPRTARRLGVAALLAAGALGASAATAAAAPSLTVTPASDLDPAAPNELAVRGTGFTADVIGTRFGVYVAVSAVVGETILTDGASARLFPRFAMPTGAFNATVTANRRFVDGETEVDCRVTECTVRAWLAHDNPTPENTLATHPLAFAAPTEPPVTPPVKPPVTPPTPVAEVSPTSNLNRDGASTITVRGSGFPTGLYVSLTAVVDGQVITDRATARSVHRGGLTPEDLLNADGSFTTSLTINPTFTSGTTTVDCRVTQCAISTWRERTNPTVESLWTSAPISFAPETVPPPPPPNGPQATVTKVKVQLLGRKRVARVGFVTCKVDCAVKAPKAVKVKIGKKRYTAAVIAPKNAKAGKRFQVRVRLTKAGAKALAGRRAKVAVNVKVTADGKTETKKVTATVKAKKAKKVVKKKAAAKKKAATKKQAAAKR</sequence>
<dbReference type="Proteomes" id="UP000585272">
    <property type="component" value="Unassembled WGS sequence"/>
</dbReference>
<reference evidence="3 4" key="1">
    <citation type="submission" date="2020-08" db="EMBL/GenBank/DDBJ databases">
        <title>Genomic Encyclopedia of Archaeal and Bacterial Type Strains, Phase II (KMG-II): from individual species to whole genera.</title>
        <authorList>
            <person name="Goeker M."/>
        </authorList>
    </citation>
    <scope>NUCLEOTIDE SEQUENCE [LARGE SCALE GENOMIC DNA]</scope>
    <source>
        <strain evidence="3 4">DSM 23288</strain>
    </source>
</reference>
<feature type="chain" id="PRO_5032992430" description="IPT/TIG domain-containing protein" evidence="2">
    <location>
        <begin position="31"/>
        <end position="437"/>
    </location>
</feature>
<evidence type="ECO:0000256" key="1">
    <source>
        <dbReference type="SAM" id="MobiDB-lite"/>
    </source>
</evidence>
<feature type="signal peptide" evidence="2">
    <location>
        <begin position="1"/>
        <end position="30"/>
    </location>
</feature>
<feature type="region of interest" description="Disordered" evidence="1">
    <location>
        <begin position="161"/>
        <end position="189"/>
    </location>
</feature>
<dbReference type="EMBL" id="JACHNU010000004">
    <property type="protein sequence ID" value="MBB4663592.1"/>
    <property type="molecule type" value="Genomic_DNA"/>
</dbReference>
<dbReference type="Gene3D" id="2.60.40.230">
    <property type="entry name" value="Neocarzinostatin-like"/>
    <property type="match status" value="2"/>
</dbReference>
<organism evidence="3 4">
    <name type="scientific">Conexibacter arvalis</name>
    <dbReference type="NCBI Taxonomy" id="912552"/>
    <lineage>
        <taxon>Bacteria</taxon>
        <taxon>Bacillati</taxon>
        <taxon>Actinomycetota</taxon>
        <taxon>Thermoleophilia</taxon>
        <taxon>Solirubrobacterales</taxon>
        <taxon>Conexibacteraceae</taxon>
        <taxon>Conexibacter</taxon>
    </lineage>
</organism>
<name>A0A840IFF9_9ACTN</name>
<dbReference type="InterPro" id="IPR027273">
    <property type="entry name" value="Neocarzinostatin-like"/>
</dbReference>
<evidence type="ECO:0000313" key="3">
    <source>
        <dbReference type="EMBL" id="MBB4663592.1"/>
    </source>
</evidence>
<protein>
    <recommendedName>
        <fullName evidence="5">IPT/TIG domain-containing protein</fullName>
    </recommendedName>
</protein>
<evidence type="ECO:0000256" key="2">
    <source>
        <dbReference type="SAM" id="SignalP"/>
    </source>
</evidence>
<dbReference type="AlphaFoldDB" id="A0A840IFF9"/>
<feature type="region of interest" description="Disordered" evidence="1">
    <location>
        <begin position="417"/>
        <end position="437"/>
    </location>
</feature>
<gene>
    <name evidence="3" type="ORF">BDZ31_003187</name>
</gene>
<evidence type="ECO:0008006" key="5">
    <source>
        <dbReference type="Google" id="ProtNLM"/>
    </source>
</evidence>
<dbReference type="SUPFAM" id="SSF49319">
    <property type="entry name" value="Actinoxanthin-like"/>
    <property type="match status" value="2"/>
</dbReference>
<proteinExistence type="predicted"/>